<feature type="region of interest" description="Disordered" evidence="1">
    <location>
        <begin position="105"/>
        <end position="186"/>
    </location>
</feature>
<proteinExistence type="predicted"/>
<feature type="region of interest" description="Disordered" evidence="1">
    <location>
        <begin position="1"/>
        <end position="75"/>
    </location>
</feature>
<organism evidence="2 3">
    <name type="scientific">Durusdinium trenchii</name>
    <dbReference type="NCBI Taxonomy" id="1381693"/>
    <lineage>
        <taxon>Eukaryota</taxon>
        <taxon>Sar</taxon>
        <taxon>Alveolata</taxon>
        <taxon>Dinophyceae</taxon>
        <taxon>Suessiales</taxon>
        <taxon>Symbiodiniaceae</taxon>
        <taxon>Durusdinium</taxon>
    </lineage>
</organism>
<feature type="compositionally biased region" description="Basic and acidic residues" evidence="1">
    <location>
        <begin position="127"/>
        <end position="141"/>
    </location>
</feature>
<reference evidence="2 3" key="1">
    <citation type="submission" date="2024-02" db="EMBL/GenBank/DDBJ databases">
        <authorList>
            <person name="Chen Y."/>
            <person name="Shah S."/>
            <person name="Dougan E. K."/>
            <person name="Thang M."/>
            <person name="Chan C."/>
        </authorList>
    </citation>
    <scope>NUCLEOTIDE SEQUENCE [LARGE SCALE GENOMIC DNA]</scope>
</reference>
<gene>
    <name evidence="2" type="ORF">CCMP2556_LOCUS825</name>
</gene>
<accession>A0ABP0HEM2</accession>
<keyword evidence="3" id="KW-1185">Reference proteome</keyword>
<feature type="compositionally biased region" description="Acidic residues" evidence="1">
    <location>
        <begin position="27"/>
        <end position="38"/>
    </location>
</feature>
<evidence type="ECO:0000256" key="1">
    <source>
        <dbReference type="SAM" id="MobiDB-lite"/>
    </source>
</evidence>
<name>A0ABP0HEM2_9DINO</name>
<comment type="caution">
    <text evidence="2">The sequence shown here is derived from an EMBL/GenBank/DDBJ whole genome shotgun (WGS) entry which is preliminary data.</text>
</comment>
<sequence>MMEATDGALTSTPNWSRIPIRIASASEADDDELPDDDFFFGGYEPSDPPEASTWSAPPARPVQETMDVEPTSPPARWRCLKCDSTNLTEIGTMQWRCRDSTREEFYKDDQDPEPSLEGDNDPEQAESEQRTNDPVVDREDMNVGGAAGGDQTWRDSNSSPTSWNSKKGPMPGVKWKSGQPPAVPQWKYDQNDMRAYAKFRKKTDIWKLQMESYASKKDQALLLYAGLTGELEQELEHLDMSQIHKDDGVEVIMELLKKPFEQRLTNQKRRFLHEFETFRCQGETMRGYVQRFRRVQRSLTAVGVNISGTFDADSLGSRLFDRSGLSHQDQKWSEDLDAFGIEPSPALRNPRLRRKDRRLRDDAVLSVNMLRCNST</sequence>
<evidence type="ECO:0000313" key="2">
    <source>
        <dbReference type="EMBL" id="CAK8987305.1"/>
    </source>
</evidence>
<evidence type="ECO:0008006" key="4">
    <source>
        <dbReference type="Google" id="ProtNLM"/>
    </source>
</evidence>
<evidence type="ECO:0000313" key="3">
    <source>
        <dbReference type="Proteomes" id="UP001642484"/>
    </source>
</evidence>
<feature type="compositionally biased region" description="Polar residues" evidence="1">
    <location>
        <begin position="154"/>
        <end position="165"/>
    </location>
</feature>
<protein>
    <recommendedName>
        <fullName evidence="4">Retrotransposon gag domain-containing protein</fullName>
    </recommendedName>
</protein>
<dbReference type="EMBL" id="CAXAMN010000259">
    <property type="protein sequence ID" value="CAK8987305.1"/>
    <property type="molecule type" value="Genomic_DNA"/>
</dbReference>
<feature type="compositionally biased region" description="Acidic residues" evidence="1">
    <location>
        <begin position="110"/>
        <end position="126"/>
    </location>
</feature>
<dbReference type="Proteomes" id="UP001642484">
    <property type="component" value="Unassembled WGS sequence"/>
</dbReference>